<keyword evidence="3" id="KW-0949">S-adenosyl-L-methionine</keyword>
<gene>
    <name evidence="4" type="ORF">GCM10023321_07840</name>
</gene>
<name>A0ABP9PII3_9PSEU</name>
<dbReference type="EMBL" id="BAABJP010000001">
    <property type="protein sequence ID" value="GAA5147197.1"/>
    <property type="molecule type" value="Genomic_DNA"/>
</dbReference>
<reference evidence="5" key="1">
    <citation type="journal article" date="2019" name="Int. J. Syst. Evol. Microbiol.">
        <title>The Global Catalogue of Microorganisms (GCM) 10K type strain sequencing project: providing services to taxonomists for standard genome sequencing and annotation.</title>
        <authorList>
            <consortium name="The Broad Institute Genomics Platform"/>
            <consortium name="The Broad Institute Genome Sequencing Center for Infectious Disease"/>
            <person name="Wu L."/>
            <person name="Ma J."/>
        </authorList>
    </citation>
    <scope>NUCLEOTIDE SEQUENCE [LARGE SCALE GENOMIC DNA]</scope>
    <source>
        <strain evidence="5">JCM 18303</strain>
    </source>
</reference>
<dbReference type="PANTHER" id="PTHR43167">
    <property type="entry name" value="PUTATIVE (AFU_ORTHOLOGUE AFUA_6G01830)-RELATED"/>
    <property type="match status" value="1"/>
</dbReference>
<dbReference type="CDD" id="cd02440">
    <property type="entry name" value="AdoMet_MTases"/>
    <property type="match status" value="1"/>
</dbReference>
<dbReference type="InterPro" id="IPR029063">
    <property type="entry name" value="SAM-dependent_MTases_sf"/>
</dbReference>
<keyword evidence="5" id="KW-1185">Reference proteome</keyword>
<evidence type="ECO:0000256" key="1">
    <source>
        <dbReference type="ARBA" id="ARBA00022603"/>
    </source>
</evidence>
<accession>A0ABP9PII3</accession>
<keyword evidence="2" id="KW-0808">Transferase</keyword>
<dbReference type="Proteomes" id="UP001428817">
    <property type="component" value="Unassembled WGS sequence"/>
</dbReference>
<evidence type="ECO:0000256" key="2">
    <source>
        <dbReference type="ARBA" id="ARBA00022679"/>
    </source>
</evidence>
<evidence type="ECO:0000313" key="4">
    <source>
        <dbReference type="EMBL" id="GAA5147197.1"/>
    </source>
</evidence>
<comment type="caution">
    <text evidence="4">The sequence shown here is derived from an EMBL/GenBank/DDBJ whole genome shotgun (WGS) entry which is preliminary data.</text>
</comment>
<keyword evidence="1" id="KW-0489">Methyltransferase</keyword>
<evidence type="ECO:0000256" key="3">
    <source>
        <dbReference type="ARBA" id="ARBA00022691"/>
    </source>
</evidence>
<dbReference type="Gene3D" id="3.40.50.150">
    <property type="entry name" value="Vaccinia Virus protein VP39"/>
    <property type="match status" value="1"/>
</dbReference>
<proteinExistence type="predicted"/>
<protein>
    <submittedName>
        <fullName evidence="4">O-methyltransferase</fullName>
    </submittedName>
</protein>
<dbReference type="InterPro" id="IPR002935">
    <property type="entry name" value="SAM_O-MeTrfase"/>
</dbReference>
<sequence length="215" mass="23083">MIGPRPATAPAGAATGLAHHYLDEDQPLRDARVRGVDFGCEPIEPTDGATLRFLATTLRARTVVEIGTGSGVSGLWLLRGMAPDGVLTSIDLESEYQRAARACFRAAGYPSSRFRLINGHALDVLPRLADGGYDLVFVDAVPMEYPRYLEAAIRLLRPGGVVALCGVLGDEELESYGNNRDARALLQVSRTCREDERLVPLPGLDSVLLVAAKAL</sequence>
<dbReference type="PANTHER" id="PTHR43167:SF1">
    <property type="entry name" value="PUTATIVE (AFU_ORTHOLOGUE AFUA_6G01830)-RELATED"/>
    <property type="match status" value="1"/>
</dbReference>
<dbReference type="SUPFAM" id="SSF53335">
    <property type="entry name" value="S-adenosyl-L-methionine-dependent methyltransferases"/>
    <property type="match status" value="1"/>
</dbReference>
<organism evidence="4 5">
    <name type="scientific">Pseudonocardia eucalypti</name>
    <dbReference type="NCBI Taxonomy" id="648755"/>
    <lineage>
        <taxon>Bacteria</taxon>
        <taxon>Bacillati</taxon>
        <taxon>Actinomycetota</taxon>
        <taxon>Actinomycetes</taxon>
        <taxon>Pseudonocardiales</taxon>
        <taxon>Pseudonocardiaceae</taxon>
        <taxon>Pseudonocardia</taxon>
    </lineage>
</organism>
<evidence type="ECO:0000313" key="5">
    <source>
        <dbReference type="Proteomes" id="UP001428817"/>
    </source>
</evidence>
<dbReference type="Pfam" id="PF01596">
    <property type="entry name" value="Methyltransf_3"/>
    <property type="match status" value="1"/>
</dbReference>
<dbReference type="PROSITE" id="PS51682">
    <property type="entry name" value="SAM_OMT_I"/>
    <property type="match status" value="1"/>
</dbReference>